<dbReference type="Proteomes" id="UP001240984">
    <property type="component" value="Unassembled WGS sequence"/>
</dbReference>
<dbReference type="RefSeq" id="WP_306827953.1">
    <property type="nucleotide sequence ID" value="NZ_JAUSRA010000001.1"/>
</dbReference>
<proteinExistence type="predicted"/>
<keyword evidence="3" id="KW-1185">Reference proteome</keyword>
<gene>
    <name evidence="2" type="ORF">J2S43_001570</name>
</gene>
<dbReference type="EMBL" id="JAUSRA010000001">
    <property type="protein sequence ID" value="MDP9793058.1"/>
    <property type="molecule type" value="Genomic_DNA"/>
</dbReference>
<reference evidence="2 3" key="1">
    <citation type="submission" date="2023-07" db="EMBL/GenBank/DDBJ databases">
        <title>Sequencing the genomes of 1000 actinobacteria strains.</title>
        <authorList>
            <person name="Klenk H.-P."/>
        </authorList>
    </citation>
    <scope>NUCLEOTIDE SEQUENCE [LARGE SCALE GENOMIC DNA]</scope>
    <source>
        <strain evidence="2 3">DSM 44710</strain>
    </source>
</reference>
<evidence type="ECO:0000313" key="2">
    <source>
        <dbReference type="EMBL" id="MDP9793058.1"/>
    </source>
</evidence>
<feature type="transmembrane region" description="Helical" evidence="1">
    <location>
        <begin position="40"/>
        <end position="59"/>
    </location>
</feature>
<accession>A0ABT9MNM5</accession>
<evidence type="ECO:0000313" key="3">
    <source>
        <dbReference type="Proteomes" id="UP001240984"/>
    </source>
</evidence>
<protein>
    <submittedName>
        <fullName evidence="2">Uncharacterized protein</fullName>
    </submittedName>
</protein>
<keyword evidence="1" id="KW-0812">Transmembrane</keyword>
<keyword evidence="1" id="KW-1133">Transmembrane helix</keyword>
<name>A0ABT9MNM5_9ACTN</name>
<organism evidence="2 3">
    <name type="scientific">Catenuloplanes nepalensis</name>
    <dbReference type="NCBI Taxonomy" id="587533"/>
    <lineage>
        <taxon>Bacteria</taxon>
        <taxon>Bacillati</taxon>
        <taxon>Actinomycetota</taxon>
        <taxon>Actinomycetes</taxon>
        <taxon>Micromonosporales</taxon>
        <taxon>Micromonosporaceae</taxon>
        <taxon>Catenuloplanes</taxon>
    </lineage>
</organism>
<comment type="caution">
    <text evidence="2">The sequence shown here is derived from an EMBL/GenBank/DDBJ whole genome shotgun (WGS) entry which is preliminary data.</text>
</comment>
<sequence>MPYVSVALVLTSRFLTREDGTVTDPAGQPWQLADLGETTMLVSVFTMYFVALLSTLLVGRPRQDRTLV</sequence>
<keyword evidence="1" id="KW-0472">Membrane</keyword>
<evidence type="ECO:0000256" key="1">
    <source>
        <dbReference type="SAM" id="Phobius"/>
    </source>
</evidence>